<dbReference type="STRING" id="174720.A0A0N5BCX5"/>
<feature type="compositionally biased region" description="Polar residues" evidence="8">
    <location>
        <begin position="86"/>
        <end position="114"/>
    </location>
</feature>
<dbReference type="PROSITE" id="PS51192">
    <property type="entry name" value="HELICASE_ATP_BIND_1"/>
    <property type="match status" value="1"/>
</dbReference>
<keyword evidence="2 6" id="KW-0378">Hydrolase</keyword>
<keyword evidence="3 6" id="KW-0347">Helicase</keyword>
<feature type="region of interest" description="Disordered" evidence="8">
    <location>
        <begin position="1"/>
        <end position="24"/>
    </location>
</feature>
<comment type="similarity">
    <text evidence="6">Belongs to the DEAD box helicase family.</text>
</comment>
<comment type="domain">
    <text evidence="7">The Q motif is unique to and characteristic of the DEAD box family of RNA helicases and controls ATP binding and hydrolysis.</text>
</comment>
<dbReference type="PROSITE" id="PS00039">
    <property type="entry name" value="DEAD_ATP_HELICASE"/>
    <property type="match status" value="1"/>
</dbReference>
<feature type="compositionally biased region" description="Polar residues" evidence="8">
    <location>
        <begin position="123"/>
        <end position="139"/>
    </location>
</feature>
<dbReference type="InterPro" id="IPR000629">
    <property type="entry name" value="RNA-helicase_DEAD-box_CS"/>
</dbReference>
<evidence type="ECO:0000313" key="12">
    <source>
        <dbReference type="WBParaSite" id="SPAL_0000386900.1"/>
    </source>
</evidence>
<evidence type="ECO:0000256" key="6">
    <source>
        <dbReference type="RuleBase" id="RU000492"/>
    </source>
</evidence>
<dbReference type="GO" id="GO:0005524">
    <property type="term" value="F:ATP binding"/>
    <property type="evidence" value="ECO:0007669"/>
    <property type="project" value="UniProtKB-UniRule"/>
</dbReference>
<keyword evidence="1 6" id="KW-0547">Nucleotide-binding</keyword>
<feature type="domain" description="Helicase ATP-binding" evidence="9">
    <location>
        <begin position="215"/>
        <end position="367"/>
    </location>
</feature>
<name>A0A0N5BCX5_STREA</name>
<evidence type="ECO:0000259" key="10">
    <source>
        <dbReference type="PROSITE" id="PS51195"/>
    </source>
</evidence>
<dbReference type="GO" id="GO:0003724">
    <property type="term" value="F:RNA helicase activity"/>
    <property type="evidence" value="ECO:0007669"/>
    <property type="project" value="UniProtKB-EC"/>
</dbReference>
<dbReference type="InterPro" id="IPR011545">
    <property type="entry name" value="DEAD/DEAH_box_helicase_dom"/>
</dbReference>
<dbReference type="InterPro" id="IPR014014">
    <property type="entry name" value="RNA_helicase_DEAD_Q_motif"/>
</dbReference>
<dbReference type="GO" id="GO:0003723">
    <property type="term" value="F:RNA binding"/>
    <property type="evidence" value="ECO:0007669"/>
    <property type="project" value="UniProtKB-UniRule"/>
</dbReference>
<proteinExistence type="inferred from homology"/>
<organism evidence="11 12">
    <name type="scientific">Strongyloides papillosus</name>
    <name type="common">Intestinal threadworm</name>
    <dbReference type="NCBI Taxonomy" id="174720"/>
    <lineage>
        <taxon>Eukaryota</taxon>
        <taxon>Metazoa</taxon>
        <taxon>Ecdysozoa</taxon>
        <taxon>Nematoda</taxon>
        <taxon>Chromadorea</taxon>
        <taxon>Rhabditida</taxon>
        <taxon>Tylenchina</taxon>
        <taxon>Panagrolaimomorpha</taxon>
        <taxon>Strongyloidoidea</taxon>
        <taxon>Strongyloididae</taxon>
        <taxon>Strongyloides</taxon>
    </lineage>
</organism>
<dbReference type="Pfam" id="PF00270">
    <property type="entry name" value="DEAD"/>
    <property type="match status" value="1"/>
</dbReference>
<keyword evidence="7" id="KW-0694">RNA-binding</keyword>
<feature type="region of interest" description="Disordered" evidence="8">
    <location>
        <begin position="86"/>
        <end position="139"/>
    </location>
</feature>
<evidence type="ECO:0000259" key="9">
    <source>
        <dbReference type="PROSITE" id="PS51192"/>
    </source>
</evidence>
<dbReference type="Proteomes" id="UP000046392">
    <property type="component" value="Unplaced"/>
</dbReference>
<evidence type="ECO:0000256" key="7">
    <source>
        <dbReference type="RuleBase" id="RU365068"/>
    </source>
</evidence>
<dbReference type="PROSITE" id="PS51195">
    <property type="entry name" value="Q_MOTIF"/>
    <property type="match status" value="1"/>
</dbReference>
<dbReference type="InterPro" id="IPR027417">
    <property type="entry name" value="P-loop_NTPase"/>
</dbReference>
<dbReference type="EC" id="3.6.4.13" evidence="7"/>
<dbReference type="SMART" id="SM00487">
    <property type="entry name" value="DEXDc"/>
    <property type="match status" value="1"/>
</dbReference>
<feature type="domain" description="DEAD-box RNA helicase Q" evidence="10">
    <location>
        <begin position="184"/>
        <end position="212"/>
    </location>
</feature>
<dbReference type="InterPro" id="IPR014001">
    <property type="entry name" value="Helicase_ATP-bd"/>
</dbReference>
<dbReference type="Gene3D" id="3.40.50.300">
    <property type="entry name" value="P-loop containing nucleotide triphosphate hydrolases"/>
    <property type="match status" value="1"/>
</dbReference>
<feature type="short sequence motif" description="Q motif" evidence="5">
    <location>
        <begin position="184"/>
        <end position="212"/>
    </location>
</feature>
<evidence type="ECO:0000256" key="2">
    <source>
        <dbReference type="ARBA" id="ARBA00022801"/>
    </source>
</evidence>
<reference evidence="12" key="1">
    <citation type="submission" date="2017-02" db="UniProtKB">
        <authorList>
            <consortium name="WormBaseParasite"/>
        </authorList>
    </citation>
    <scope>IDENTIFICATION</scope>
</reference>
<keyword evidence="4 6" id="KW-0067">ATP-binding</keyword>
<evidence type="ECO:0000256" key="5">
    <source>
        <dbReference type="PROSITE-ProRule" id="PRU00552"/>
    </source>
</evidence>
<dbReference type="PANTHER" id="PTHR24031">
    <property type="entry name" value="RNA HELICASE"/>
    <property type="match status" value="1"/>
</dbReference>
<dbReference type="AlphaFoldDB" id="A0A0N5BCX5"/>
<evidence type="ECO:0000256" key="1">
    <source>
        <dbReference type="ARBA" id="ARBA00022741"/>
    </source>
</evidence>
<comment type="catalytic activity">
    <reaction evidence="7">
        <text>ATP + H2O = ADP + phosphate + H(+)</text>
        <dbReference type="Rhea" id="RHEA:13065"/>
        <dbReference type="ChEBI" id="CHEBI:15377"/>
        <dbReference type="ChEBI" id="CHEBI:15378"/>
        <dbReference type="ChEBI" id="CHEBI:30616"/>
        <dbReference type="ChEBI" id="CHEBI:43474"/>
        <dbReference type="ChEBI" id="CHEBI:456216"/>
        <dbReference type="EC" id="3.6.4.13"/>
    </reaction>
</comment>
<evidence type="ECO:0000313" key="11">
    <source>
        <dbReference type="Proteomes" id="UP000046392"/>
    </source>
</evidence>
<accession>A0A0N5BCX5</accession>
<dbReference type="WBParaSite" id="SPAL_0000386900.1">
    <property type="protein sequence ID" value="SPAL_0000386900.1"/>
    <property type="gene ID" value="SPAL_0000386900"/>
</dbReference>
<dbReference type="SUPFAM" id="SSF52540">
    <property type="entry name" value="P-loop containing nucleoside triphosphate hydrolases"/>
    <property type="match status" value="1"/>
</dbReference>
<dbReference type="GO" id="GO:0016787">
    <property type="term" value="F:hydrolase activity"/>
    <property type="evidence" value="ECO:0007669"/>
    <property type="project" value="UniProtKB-KW"/>
</dbReference>
<evidence type="ECO:0000256" key="8">
    <source>
        <dbReference type="SAM" id="MobiDB-lite"/>
    </source>
</evidence>
<protein>
    <recommendedName>
        <fullName evidence="7">ATP-dependent RNA helicase</fullName>
        <ecNumber evidence="7">3.6.4.13</ecNumber>
    </recommendedName>
</protein>
<sequence length="367" mass="40988">MGAKKSEDTPPPTTVEDAEGGNKNYIHSFPSNQRAPGGNIFQRPMGTAIVRGNVNKVSFNVRQPLTLAPNNTMHRTVSFNVRQPLTLAPNNTMHRTGYRTSPQPSSNAKQNTMRSLERMPNRLSRSNFKNGFKNTSDENYNPIDRPCDVIFEEDRKLAVDYSHPEEIDDEIIVSGAGNVPKCYKTWEEANFHPALQNTIKNSGYAKPRKIQAFAIPIIANGSDLIGQSETGSGKTGAYLLPIIDEMLKTEWKPGGRVPFALIIAPTRELVLQIHEQLRKFCNGSQYGCAKLCGQISNSYLQREFYGGCDILVATQGRLTEIFSKGHVHLNKLHYVVLDEADRLIEYNLAKEVTNILQSPLYIPLASR</sequence>
<evidence type="ECO:0000256" key="3">
    <source>
        <dbReference type="ARBA" id="ARBA00022806"/>
    </source>
</evidence>
<comment type="function">
    <text evidence="7">RNA helicase.</text>
</comment>
<keyword evidence="11" id="KW-1185">Reference proteome</keyword>
<evidence type="ECO:0000256" key="4">
    <source>
        <dbReference type="ARBA" id="ARBA00022840"/>
    </source>
</evidence>